<proteinExistence type="predicted"/>
<gene>
    <name evidence="1" type="ORF">HIJ39_21970</name>
</gene>
<evidence type="ECO:0000313" key="1">
    <source>
        <dbReference type="EMBL" id="NMP24978.1"/>
    </source>
</evidence>
<protein>
    <recommendedName>
        <fullName evidence="3">Short chain dehydrogenase</fullName>
    </recommendedName>
</protein>
<dbReference type="SUPFAM" id="SSF51735">
    <property type="entry name" value="NAD(P)-binding Rossmann-fold domains"/>
    <property type="match status" value="1"/>
</dbReference>
<dbReference type="Proteomes" id="UP000533476">
    <property type="component" value="Unassembled WGS sequence"/>
</dbReference>
<name>A0A7Y0Q455_9FIRM</name>
<evidence type="ECO:0008006" key="3">
    <source>
        <dbReference type="Google" id="ProtNLM"/>
    </source>
</evidence>
<dbReference type="AlphaFoldDB" id="A0A7Y0Q455"/>
<organism evidence="1 2">
    <name type="scientific">Sulfobacillus harzensis</name>
    <dbReference type="NCBI Taxonomy" id="2729629"/>
    <lineage>
        <taxon>Bacteria</taxon>
        <taxon>Bacillati</taxon>
        <taxon>Bacillota</taxon>
        <taxon>Clostridia</taxon>
        <taxon>Eubacteriales</taxon>
        <taxon>Clostridiales Family XVII. Incertae Sedis</taxon>
        <taxon>Sulfobacillus</taxon>
    </lineage>
</organism>
<dbReference type="RefSeq" id="WP_169103180.1">
    <property type="nucleotide sequence ID" value="NZ_JABBVZ010000188.1"/>
</dbReference>
<evidence type="ECO:0000313" key="2">
    <source>
        <dbReference type="Proteomes" id="UP000533476"/>
    </source>
</evidence>
<sequence length="95" mass="10379">MYSPSGVGTESLSRIMAEDLKPFRISVNILLPGGATRTTMILERVSQMVQAGLLVPAITGPPMVFLASNQAYGFTGEQIEATYFDAWCREHGIDR</sequence>
<dbReference type="InterPro" id="IPR036291">
    <property type="entry name" value="NAD(P)-bd_dom_sf"/>
</dbReference>
<comment type="caution">
    <text evidence="1">The sequence shown here is derived from an EMBL/GenBank/DDBJ whole genome shotgun (WGS) entry which is preliminary data.</text>
</comment>
<reference evidence="1 2" key="1">
    <citation type="submission" date="2020-04" db="EMBL/GenBank/DDBJ databases">
        <authorList>
            <person name="Zhang R."/>
            <person name="Schippers A."/>
        </authorList>
    </citation>
    <scope>NUCLEOTIDE SEQUENCE [LARGE SCALE GENOMIC DNA]</scope>
    <source>
        <strain evidence="1 2">DSM 109850</strain>
    </source>
</reference>
<dbReference type="EMBL" id="JABBVZ010000188">
    <property type="protein sequence ID" value="NMP24978.1"/>
    <property type="molecule type" value="Genomic_DNA"/>
</dbReference>
<keyword evidence="2" id="KW-1185">Reference proteome</keyword>
<dbReference type="Gene3D" id="3.40.50.720">
    <property type="entry name" value="NAD(P)-binding Rossmann-like Domain"/>
    <property type="match status" value="1"/>
</dbReference>
<accession>A0A7Y0Q455</accession>